<protein>
    <submittedName>
        <fullName evidence="1">Uncharacterized protein</fullName>
    </submittedName>
</protein>
<name>A0ACB8DIR6_DERSI</name>
<proteinExistence type="predicted"/>
<comment type="caution">
    <text evidence="1">The sequence shown here is derived from an EMBL/GenBank/DDBJ whole genome shotgun (WGS) entry which is preliminary data.</text>
</comment>
<gene>
    <name evidence="1" type="ORF">HPB49_007476</name>
</gene>
<keyword evidence="2" id="KW-1185">Reference proteome</keyword>
<sequence>MRSSATVPVTIATLEDRVGLDPRVVRFMVPVGATINMDGAALYEAVSAVFLAQLHGIEMDIGRVLAVSVTATVASVGAAGIPGGGLVTMVIVLQAVGLPAEDIGLIATVDWFLDRFRTVVNVMGDCVGAAVVNRLSHADLKGTAYSEEDDWRVARHPPQGLRVTPAGRASAVSRRRFCRTAIKVRSQPEFGITLYTVQAAVDSRFVH</sequence>
<accession>A0ACB8DIR6</accession>
<evidence type="ECO:0000313" key="2">
    <source>
        <dbReference type="Proteomes" id="UP000821865"/>
    </source>
</evidence>
<reference evidence="1" key="1">
    <citation type="submission" date="2020-05" db="EMBL/GenBank/DDBJ databases">
        <title>Large-scale comparative analyses of tick genomes elucidate their genetic diversity and vector capacities.</title>
        <authorList>
            <person name="Jia N."/>
            <person name="Wang J."/>
            <person name="Shi W."/>
            <person name="Du L."/>
            <person name="Sun Y."/>
            <person name="Zhan W."/>
            <person name="Jiang J."/>
            <person name="Wang Q."/>
            <person name="Zhang B."/>
            <person name="Ji P."/>
            <person name="Sakyi L.B."/>
            <person name="Cui X."/>
            <person name="Yuan T."/>
            <person name="Jiang B."/>
            <person name="Yang W."/>
            <person name="Lam T.T.-Y."/>
            <person name="Chang Q."/>
            <person name="Ding S."/>
            <person name="Wang X."/>
            <person name="Zhu J."/>
            <person name="Ruan X."/>
            <person name="Zhao L."/>
            <person name="Wei J."/>
            <person name="Que T."/>
            <person name="Du C."/>
            <person name="Cheng J."/>
            <person name="Dai P."/>
            <person name="Han X."/>
            <person name="Huang E."/>
            <person name="Gao Y."/>
            <person name="Liu J."/>
            <person name="Shao H."/>
            <person name="Ye R."/>
            <person name="Li L."/>
            <person name="Wei W."/>
            <person name="Wang X."/>
            <person name="Wang C."/>
            <person name="Yang T."/>
            <person name="Huo Q."/>
            <person name="Li W."/>
            <person name="Guo W."/>
            <person name="Chen H."/>
            <person name="Zhou L."/>
            <person name="Ni X."/>
            <person name="Tian J."/>
            <person name="Zhou Y."/>
            <person name="Sheng Y."/>
            <person name="Liu T."/>
            <person name="Pan Y."/>
            <person name="Xia L."/>
            <person name="Li J."/>
            <person name="Zhao F."/>
            <person name="Cao W."/>
        </authorList>
    </citation>
    <scope>NUCLEOTIDE SEQUENCE</scope>
    <source>
        <strain evidence="1">Dsil-2018</strain>
    </source>
</reference>
<organism evidence="1 2">
    <name type="scientific">Dermacentor silvarum</name>
    <name type="common">Tick</name>
    <dbReference type="NCBI Taxonomy" id="543639"/>
    <lineage>
        <taxon>Eukaryota</taxon>
        <taxon>Metazoa</taxon>
        <taxon>Ecdysozoa</taxon>
        <taxon>Arthropoda</taxon>
        <taxon>Chelicerata</taxon>
        <taxon>Arachnida</taxon>
        <taxon>Acari</taxon>
        <taxon>Parasitiformes</taxon>
        <taxon>Ixodida</taxon>
        <taxon>Ixodoidea</taxon>
        <taxon>Ixodidae</taxon>
        <taxon>Rhipicephalinae</taxon>
        <taxon>Dermacentor</taxon>
    </lineage>
</organism>
<evidence type="ECO:0000313" key="1">
    <source>
        <dbReference type="EMBL" id="KAH7970459.1"/>
    </source>
</evidence>
<dbReference type="Proteomes" id="UP000821865">
    <property type="component" value="Chromosome 11"/>
</dbReference>
<dbReference type="EMBL" id="CM023480">
    <property type="protein sequence ID" value="KAH7970459.1"/>
    <property type="molecule type" value="Genomic_DNA"/>
</dbReference>